<protein>
    <submittedName>
        <fullName evidence="2">Uncharacterized protein</fullName>
    </submittedName>
</protein>
<gene>
    <name evidence="2" type="ORF">S01H4_57694</name>
</gene>
<keyword evidence="1" id="KW-0472">Membrane</keyword>
<accession>X1CN57</accession>
<feature type="transmembrane region" description="Helical" evidence="1">
    <location>
        <begin position="203"/>
        <end position="223"/>
    </location>
</feature>
<dbReference type="EMBL" id="BART01033611">
    <property type="protein sequence ID" value="GAH09212.1"/>
    <property type="molecule type" value="Genomic_DNA"/>
</dbReference>
<feature type="non-terminal residue" evidence="2">
    <location>
        <position position="1"/>
    </location>
</feature>
<proteinExistence type="predicted"/>
<comment type="caution">
    <text evidence="2">The sequence shown here is derived from an EMBL/GenBank/DDBJ whole genome shotgun (WGS) entry which is preliminary data.</text>
</comment>
<keyword evidence="1" id="KW-1133">Transmembrane helix</keyword>
<sequence length="228" mass="25664">IQEFLEHHGIAGNPFAEEDAQNDTVFKRTCLESTFHPGWDKIYGSPEDPSTSIVFGEKGAGKTALKLQMVRQFELHNETSRGPEGNKKPSFVVIYDDFNPFLDRFVSRIGRNRPLGKSLDHWKLWDHMDAILSLAVTQLVSAIIHRSKAEPVGDGKSHSWSVPHARDIALLAALYDQSTAETFPSRWRKLRWRVGYGSVLGRWPTFLGLVSTVLFIAAVATSFTRDNI</sequence>
<reference evidence="2" key="1">
    <citation type="journal article" date="2014" name="Front. Microbiol.">
        <title>High frequency of phylogenetically diverse reductive dehalogenase-homologous genes in deep subseafloor sedimentary metagenomes.</title>
        <authorList>
            <person name="Kawai M."/>
            <person name="Futagami T."/>
            <person name="Toyoda A."/>
            <person name="Takaki Y."/>
            <person name="Nishi S."/>
            <person name="Hori S."/>
            <person name="Arai W."/>
            <person name="Tsubouchi T."/>
            <person name="Morono Y."/>
            <person name="Uchiyama I."/>
            <person name="Ito T."/>
            <person name="Fujiyama A."/>
            <person name="Inagaki F."/>
            <person name="Takami H."/>
        </authorList>
    </citation>
    <scope>NUCLEOTIDE SEQUENCE</scope>
    <source>
        <strain evidence="2">Expedition CK06-06</strain>
    </source>
</reference>
<evidence type="ECO:0000313" key="2">
    <source>
        <dbReference type="EMBL" id="GAH09212.1"/>
    </source>
</evidence>
<feature type="non-terminal residue" evidence="2">
    <location>
        <position position="228"/>
    </location>
</feature>
<organism evidence="2">
    <name type="scientific">marine sediment metagenome</name>
    <dbReference type="NCBI Taxonomy" id="412755"/>
    <lineage>
        <taxon>unclassified sequences</taxon>
        <taxon>metagenomes</taxon>
        <taxon>ecological metagenomes</taxon>
    </lineage>
</organism>
<evidence type="ECO:0000256" key="1">
    <source>
        <dbReference type="SAM" id="Phobius"/>
    </source>
</evidence>
<dbReference type="AlphaFoldDB" id="X1CN57"/>
<name>X1CN57_9ZZZZ</name>
<keyword evidence="1" id="KW-0812">Transmembrane</keyword>